<dbReference type="EMBL" id="MFHJ01000039">
    <property type="protein sequence ID" value="OGF73470.1"/>
    <property type="molecule type" value="Genomic_DNA"/>
</dbReference>
<protein>
    <submittedName>
        <fullName evidence="6">Uncharacterized protein</fullName>
    </submittedName>
</protein>
<evidence type="ECO:0000256" key="1">
    <source>
        <dbReference type="ARBA" id="ARBA00022490"/>
    </source>
</evidence>
<evidence type="ECO:0000256" key="4">
    <source>
        <dbReference type="ARBA" id="ARBA00022777"/>
    </source>
</evidence>
<keyword evidence="5" id="KW-0067">ATP-binding</keyword>
<dbReference type="Proteomes" id="UP000178276">
    <property type="component" value="Unassembled WGS sequence"/>
</dbReference>
<evidence type="ECO:0000256" key="2">
    <source>
        <dbReference type="ARBA" id="ARBA00022679"/>
    </source>
</evidence>
<dbReference type="GO" id="GO:0016301">
    <property type="term" value="F:kinase activity"/>
    <property type="evidence" value="ECO:0007669"/>
    <property type="project" value="UniProtKB-KW"/>
</dbReference>
<reference evidence="6 7" key="1">
    <citation type="journal article" date="2016" name="Nat. Commun.">
        <title>Thousands of microbial genomes shed light on interconnected biogeochemical processes in an aquifer system.</title>
        <authorList>
            <person name="Anantharaman K."/>
            <person name="Brown C.T."/>
            <person name="Hug L.A."/>
            <person name="Sharon I."/>
            <person name="Castelle C.J."/>
            <person name="Probst A.J."/>
            <person name="Thomas B.C."/>
            <person name="Singh A."/>
            <person name="Wilkins M.J."/>
            <person name="Karaoz U."/>
            <person name="Brodie E.L."/>
            <person name="Williams K.H."/>
            <person name="Hubbard S.S."/>
            <person name="Banfield J.F."/>
        </authorList>
    </citation>
    <scope>NUCLEOTIDE SEQUENCE [LARGE SCALE GENOMIC DNA]</scope>
</reference>
<dbReference type="SUPFAM" id="SSF52540">
    <property type="entry name" value="P-loop containing nucleoside triphosphate hydrolases"/>
    <property type="match status" value="1"/>
</dbReference>
<comment type="caution">
    <text evidence="6">The sequence shown here is derived from an EMBL/GenBank/DDBJ whole genome shotgun (WGS) entry which is preliminary data.</text>
</comment>
<dbReference type="Gene3D" id="3.40.50.300">
    <property type="entry name" value="P-loop containing nucleotide triphosphate hydrolases"/>
    <property type="match status" value="1"/>
</dbReference>
<keyword evidence="2" id="KW-0808">Transferase</keyword>
<keyword evidence="4" id="KW-0418">Kinase</keyword>
<name>A0A1F5WD13_9BACT</name>
<dbReference type="InterPro" id="IPR011892">
    <property type="entry name" value="Cyt_kin_arch"/>
</dbReference>
<evidence type="ECO:0000313" key="6">
    <source>
        <dbReference type="EMBL" id="OGF73470.1"/>
    </source>
</evidence>
<gene>
    <name evidence="6" type="ORF">A2W57_02775</name>
</gene>
<dbReference type="Pfam" id="PF13189">
    <property type="entry name" value="Cytidylate_kin2"/>
    <property type="match status" value="1"/>
</dbReference>
<dbReference type="InterPro" id="IPR027417">
    <property type="entry name" value="P-loop_NTPase"/>
</dbReference>
<keyword evidence="1" id="KW-0963">Cytoplasm</keyword>
<dbReference type="AlphaFoldDB" id="A0A1F5WD13"/>
<dbReference type="NCBIfam" id="TIGR02173">
    <property type="entry name" value="cyt_kin_arch"/>
    <property type="match status" value="1"/>
</dbReference>
<sequence length="174" mass="20180">MAKITIFGLAGTGTTSAGKMLAEKLGYQFVSSGNMFRDMANENGMTLNEFEEATNKDSKYDDALDQKIKEFGEKNDNFIIESRLAWHFIPDSIKVKLTCDFDERIRRVSEREKIPSEVAKEHNEFRDKKIAERYEKYYGIKDFNDDKFDLVIDTTKTSIQDVTLKTEEYLRGKK</sequence>
<proteinExistence type="predicted"/>
<keyword evidence="3" id="KW-0547">Nucleotide-binding</keyword>
<evidence type="ECO:0000256" key="5">
    <source>
        <dbReference type="ARBA" id="ARBA00022840"/>
    </source>
</evidence>
<organism evidence="6 7">
    <name type="scientific">Candidatus Giovannonibacteria bacterium RIFCSPHIGHO2_02_43_16</name>
    <dbReference type="NCBI Taxonomy" id="1798331"/>
    <lineage>
        <taxon>Bacteria</taxon>
        <taxon>Candidatus Giovannoniibacteriota</taxon>
    </lineage>
</organism>
<evidence type="ECO:0000256" key="3">
    <source>
        <dbReference type="ARBA" id="ARBA00022741"/>
    </source>
</evidence>
<dbReference type="STRING" id="1798331.A2W57_02775"/>
<dbReference type="GO" id="GO:0005524">
    <property type="term" value="F:ATP binding"/>
    <property type="evidence" value="ECO:0007669"/>
    <property type="project" value="UniProtKB-KW"/>
</dbReference>
<dbReference type="GO" id="GO:0016776">
    <property type="term" value="F:phosphotransferase activity, phosphate group as acceptor"/>
    <property type="evidence" value="ECO:0007669"/>
    <property type="project" value="InterPro"/>
</dbReference>
<accession>A0A1F5WD13</accession>
<evidence type="ECO:0000313" key="7">
    <source>
        <dbReference type="Proteomes" id="UP000178276"/>
    </source>
</evidence>
<dbReference type="GO" id="GO:0006139">
    <property type="term" value="P:nucleobase-containing compound metabolic process"/>
    <property type="evidence" value="ECO:0007669"/>
    <property type="project" value="InterPro"/>
</dbReference>